<gene>
    <name evidence="2" type="ORF">H9659_10705</name>
</gene>
<evidence type="ECO:0000259" key="1">
    <source>
        <dbReference type="Pfam" id="PF05922"/>
    </source>
</evidence>
<sequence length="119" mass="13506">MNTMIYIDPVVDLHTKAFVQVIIEFRISPAHVAAAVDPFLPLEEAEEQVDHSHKEFQSELATILAENQYPYTIMHLYKNSLNGVALELQGIAIQKLLSSQVIKAIYPNREMRIPKSSIM</sequence>
<comment type="caution">
    <text evidence="2">The sequence shown here is derived from an EMBL/GenBank/DDBJ whole genome shotgun (WGS) entry which is preliminary data.</text>
</comment>
<dbReference type="EMBL" id="JACSQY010000007">
    <property type="protein sequence ID" value="MBD7908800.1"/>
    <property type="molecule type" value="Genomic_DNA"/>
</dbReference>
<dbReference type="RefSeq" id="WP_191690304.1">
    <property type="nucleotide sequence ID" value="NZ_JACSQY010000007.1"/>
</dbReference>
<dbReference type="Pfam" id="PF05922">
    <property type="entry name" value="Inhibitor_I9"/>
    <property type="match status" value="1"/>
</dbReference>
<evidence type="ECO:0000313" key="3">
    <source>
        <dbReference type="Proteomes" id="UP000659496"/>
    </source>
</evidence>
<reference evidence="2 3" key="1">
    <citation type="submission" date="2020-08" db="EMBL/GenBank/DDBJ databases">
        <title>A Genomic Blueprint of the Chicken Gut Microbiome.</title>
        <authorList>
            <person name="Gilroy R."/>
            <person name="Ravi A."/>
            <person name="Getino M."/>
            <person name="Pursley I."/>
            <person name="Horton D.L."/>
            <person name="Alikhan N.-F."/>
            <person name="Baker D."/>
            <person name="Gharbi K."/>
            <person name="Hall N."/>
            <person name="Watson M."/>
            <person name="Adriaenssens E.M."/>
            <person name="Foster-Nyarko E."/>
            <person name="Jarju S."/>
            <person name="Secka A."/>
            <person name="Antonio M."/>
            <person name="Oren A."/>
            <person name="Chaudhuri R."/>
            <person name="La Ragione R.M."/>
            <person name="Hildebrand F."/>
            <person name="Pallen M.J."/>
        </authorList>
    </citation>
    <scope>NUCLEOTIDE SEQUENCE [LARGE SCALE GENOMIC DNA]</scope>
    <source>
        <strain evidence="2 3">Sa3CUA8</strain>
    </source>
</reference>
<organism evidence="2 3">
    <name type="scientific">Sporosarcina gallistercoris</name>
    <dbReference type="NCBI Taxonomy" id="2762245"/>
    <lineage>
        <taxon>Bacteria</taxon>
        <taxon>Bacillati</taxon>
        <taxon>Bacillota</taxon>
        <taxon>Bacilli</taxon>
        <taxon>Bacillales</taxon>
        <taxon>Caryophanaceae</taxon>
        <taxon>Sporosarcina</taxon>
    </lineage>
</organism>
<keyword evidence="2" id="KW-0646">Protease inhibitor</keyword>
<evidence type="ECO:0000313" key="2">
    <source>
        <dbReference type="EMBL" id="MBD7908800.1"/>
    </source>
</evidence>
<protein>
    <submittedName>
        <fullName evidence="2">Protease inhibitor I9 family protein</fullName>
    </submittedName>
</protein>
<proteinExistence type="predicted"/>
<keyword evidence="3" id="KW-1185">Reference proteome</keyword>
<dbReference type="Proteomes" id="UP000659496">
    <property type="component" value="Unassembled WGS sequence"/>
</dbReference>
<name>A0ABR8PKX6_9BACL</name>
<dbReference type="GO" id="GO:0030414">
    <property type="term" value="F:peptidase inhibitor activity"/>
    <property type="evidence" value="ECO:0007669"/>
    <property type="project" value="UniProtKB-KW"/>
</dbReference>
<feature type="domain" description="Inhibitor I9" evidence="1">
    <location>
        <begin position="44"/>
        <end position="113"/>
    </location>
</feature>
<accession>A0ABR8PKX6</accession>
<dbReference type="InterPro" id="IPR010259">
    <property type="entry name" value="S8pro/Inhibitor_I9"/>
</dbReference>